<proteinExistence type="inferred from homology"/>
<dbReference type="GeneID" id="88785015"/>
<evidence type="ECO:0000256" key="5">
    <source>
        <dbReference type="ARBA" id="ARBA00022519"/>
    </source>
</evidence>
<evidence type="ECO:0000256" key="1">
    <source>
        <dbReference type="ARBA" id="ARBA00004429"/>
    </source>
</evidence>
<evidence type="ECO:0000256" key="2">
    <source>
        <dbReference type="ARBA" id="ARBA00007942"/>
    </source>
</evidence>
<dbReference type="PANTHER" id="PTHR32196:SF21">
    <property type="entry name" value="ABC TRANSPORTER PERMEASE PROTEIN YPHD-RELATED"/>
    <property type="match status" value="1"/>
</dbReference>
<evidence type="ECO:0000256" key="4">
    <source>
        <dbReference type="ARBA" id="ARBA00022475"/>
    </source>
</evidence>
<keyword evidence="5" id="KW-0997">Cell inner membrane</keyword>
<reference evidence="10 11" key="2">
    <citation type="submission" date="2017-06" db="EMBL/GenBank/DDBJ databases">
        <title>Complete genome sequence of Vibrio sp. 2521-89, a close relative of Vibrio cholerae isolated from lake water in New Mexico, USA.</title>
        <authorList>
            <person name="Liang K."/>
            <person name="Orata F.D."/>
            <person name="Winkjer N.S."/>
            <person name="Tarr C.L."/>
            <person name="Boucher Y."/>
        </authorList>
    </citation>
    <scope>NUCLEOTIDE SEQUENCE [LARGE SCALE GENOMIC DNA]</scope>
    <source>
        <strain evidence="10 11">2521-89</strain>
    </source>
</reference>
<evidence type="ECO:0000256" key="9">
    <source>
        <dbReference type="SAM" id="Phobius"/>
    </source>
</evidence>
<dbReference type="GO" id="GO:0022857">
    <property type="term" value="F:transmembrane transporter activity"/>
    <property type="evidence" value="ECO:0007669"/>
    <property type="project" value="InterPro"/>
</dbReference>
<dbReference type="CDD" id="cd06579">
    <property type="entry name" value="TM_PBP1_transp_AraH_like"/>
    <property type="match status" value="1"/>
</dbReference>
<evidence type="ECO:0000256" key="3">
    <source>
        <dbReference type="ARBA" id="ARBA00022448"/>
    </source>
</evidence>
<keyword evidence="8 9" id="KW-0472">Membrane</keyword>
<keyword evidence="11" id="KW-1185">Reference proteome</keyword>
<dbReference type="GO" id="GO:0005886">
    <property type="term" value="C:plasma membrane"/>
    <property type="evidence" value="ECO:0007669"/>
    <property type="project" value="UniProtKB-SubCell"/>
</dbReference>
<evidence type="ECO:0000256" key="6">
    <source>
        <dbReference type="ARBA" id="ARBA00022692"/>
    </source>
</evidence>
<evidence type="ECO:0000256" key="8">
    <source>
        <dbReference type="ARBA" id="ARBA00023136"/>
    </source>
</evidence>
<feature type="transmembrane region" description="Helical" evidence="9">
    <location>
        <begin position="175"/>
        <end position="196"/>
    </location>
</feature>
<accession>A0AAU8WI83</accession>
<dbReference type="InterPro" id="IPR001851">
    <property type="entry name" value="ABC_transp_permease"/>
</dbReference>
<evidence type="ECO:0000256" key="7">
    <source>
        <dbReference type="ARBA" id="ARBA00022989"/>
    </source>
</evidence>
<feature type="transmembrane region" description="Helical" evidence="9">
    <location>
        <begin position="144"/>
        <end position="163"/>
    </location>
</feature>
<reference evidence="11" key="1">
    <citation type="journal article" date="2017" name="Genome Announc.">
        <title>Complete Genome Sequence of Vibrio sp. Strain 2521-89, a Close Relative of Vibrio cholerae Isolated from Lake Water in New Mexico, USA.</title>
        <authorList>
            <person name="Liang K."/>
            <person name="Orata F.D."/>
            <person name="Winkjer N.S."/>
            <person name="Rowe L.A."/>
            <person name="Tarr C.L."/>
            <person name="Boucher Y."/>
        </authorList>
    </citation>
    <scope>NUCLEOTIDE SEQUENCE [LARGE SCALE GENOMIC DNA]</scope>
    <source>
        <strain evidence="11">2521-89</strain>
    </source>
</reference>
<comment type="similarity">
    <text evidence="2">Belongs to the binding-protein-dependent transport system permease family. AraH/RbsC subfamily.</text>
</comment>
<comment type="subcellular location">
    <subcellularLocation>
        <location evidence="1">Cell inner membrane</location>
        <topology evidence="1">Multi-pass membrane protein</topology>
    </subcellularLocation>
</comment>
<evidence type="ECO:0000313" key="11">
    <source>
        <dbReference type="Proteomes" id="UP000198371"/>
    </source>
</evidence>
<dbReference type="Pfam" id="PF02653">
    <property type="entry name" value="BPD_transp_2"/>
    <property type="match status" value="1"/>
</dbReference>
<feature type="transmembrane region" description="Helical" evidence="9">
    <location>
        <begin position="283"/>
        <end position="302"/>
    </location>
</feature>
<dbReference type="RefSeq" id="WP_089070173.1">
    <property type="nucleotide sequence ID" value="NZ_CAWNWD010000015.1"/>
</dbReference>
<feature type="transmembrane region" description="Helical" evidence="9">
    <location>
        <begin position="314"/>
        <end position="330"/>
    </location>
</feature>
<dbReference type="KEGG" id="vti:CEQ48_03015"/>
<feature type="transmembrane region" description="Helical" evidence="9">
    <location>
        <begin position="257"/>
        <end position="276"/>
    </location>
</feature>
<protein>
    <submittedName>
        <fullName evidence="10">ABC transporter permease</fullName>
    </submittedName>
</protein>
<dbReference type="AlphaFoldDB" id="A0AAU8WI83"/>
<keyword evidence="3" id="KW-0813">Transport</keyword>
<gene>
    <name evidence="10" type="ORF">CEQ48_03015</name>
</gene>
<name>A0AAU8WI83_9VIBR</name>
<feature type="transmembrane region" description="Helical" evidence="9">
    <location>
        <begin position="20"/>
        <end position="38"/>
    </location>
</feature>
<dbReference type="Proteomes" id="UP000198371">
    <property type="component" value="Chromosome 2"/>
</dbReference>
<organism evidence="10 11">
    <name type="scientific">Vibrio tarriae</name>
    <dbReference type="NCBI Taxonomy" id="2014742"/>
    <lineage>
        <taxon>Bacteria</taxon>
        <taxon>Pseudomonadati</taxon>
        <taxon>Pseudomonadota</taxon>
        <taxon>Gammaproteobacteria</taxon>
        <taxon>Vibrionales</taxon>
        <taxon>Vibrionaceae</taxon>
        <taxon>Vibrio</taxon>
    </lineage>
</organism>
<dbReference type="EMBL" id="CP022352">
    <property type="protein sequence ID" value="ASK53783.1"/>
    <property type="molecule type" value="Genomic_DNA"/>
</dbReference>
<sequence length="336" mass="35209">MFGRFSSDHGMLSRPQERLHVRVLAIAIAIVLVVLLAVQGSQFLSVTNFQSMAFQSAELGLLTLAMALAILLAGIDLSILAIANLSAIAVASYLKSVDGAAFGLFDVGIAVMIAIVVGVVCGAINGLLIGFLSVPAILATLATMTLYGGFAIGFTGGSAISAMPEGFAVLGNGTLFGVPVPLLIFLLFGLGLWLILEKTILGTEMYCVGSNPKASLYSGIDIRWVYFKTHTLIGVIAAITGLVILSRTNSANPDYGSSYILSTILIVALGGISVLGGKGKISGVILAIALLQLFSTGLNMMLYKTSGSNFLKDVIWGLLLLFVIAVMHFFQQQGRK</sequence>
<keyword evidence="7 9" id="KW-1133">Transmembrane helix</keyword>
<dbReference type="PANTHER" id="PTHR32196">
    <property type="entry name" value="ABC TRANSPORTER PERMEASE PROTEIN YPHD-RELATED-RELATED"/>
    <property type="match status" value="1"/>
</dbReference>
<feature type="transmembrane region" description="Helical" evidence="9">
    <location>
        <begin position="59"/>
        <end position="89"/>
    </location>
</feature>
<feature type="transmembrane region" description="Helical" evidence="9">
    <location>
        <begin position="225"/>
        <end position="245"/>
    </location>
</feature>
<feature type="transmembrane region" description="Helical" evidence="9">
    <location>
        <begin position="109"/>
        <end position="132"/>
    </location>
</feature>
<evidence type="ECO:0000313" key="10">
    <source>
        <dbReference type="EMBL" id="ASK53783.1"/>
    </source>
</evidence>
<keyword evidence="4" id="KW-1003">Cell membrane</keyword>
<keyword evidence="6 9" id="KW-0812">Transmembrane</keyword>